<proteinExistence type="predicted"/>
<dbReference type="Proteomes" id="UP000192911">
    <property type="component" value="Unassembled WGS sequence"/>
</dbReference>
<reference evidence="2" key="1">
    <citation type="submission" date="2017-04" db="EMBL/GenBank/DDBJ databases">
        <authorList>
            <person name="Varghese N."/>
            <person name="Submissions S."/>
        </authorList>
    </citation>
    <scope>NUCLEOTIDE SEQUENCE [LARGE SCALE GENOMIC DNA]</scope>
    <source>
        <strain evidence="2">Ballard 720</strain>
    </source>
</reference>
<sequence length="85" mass="9364">MTVHRLNPGNEEQMYEQMTKICAVLVMKMGGSVEISTSDFAELLAMFPGDIPTLITQTHEYSFELSLVSTTDGKRLAREAGGLPQ</sequence>
<dbReference type="AlphaFoldDB" id="A0A1X7DZ03"/>
<dbReference type="RefSeq" id="WP_085226980.1">
    <property type="nucleotide sequence ID" value="NZ_BSQD01000005.1"/>
</dbReference>
<evidence type="ECO:0000313" key="1">
    <source>
        <dbReference type="EMBL" id="SMF24192.1"/>
    </source>
</evidence>
<protein>
    <submittedName>
        <fullName evidence="1">Uncharacterized protein</fullName>
    </submittedName>
</protein>
<name>A0A1X7DZ03_TRICW</name>
<dbReference type="GeneID" id="95551496"/>
<gene>
    <name evidence="1" type="ORF">SAMN06295900_104263</name>
</gene>
<dbReference type="EMBL" id="FXAH01000004">
    <property type="protein sequence ID" value="SMF24192.1"/>
    <property type="molecule type" value="Genomic_DNA"/>
</dbReference>
<keyword evidence="2" id="KW-1185">Reference proteome</keyword>
<dbReference type="STRING" id="28094.SAMN06295900_104263"/>
<accession>A0A1X7DZ03</accession>
<organism evidence="1 2">
    <name type="scientific">Trinickia caryophylli</name>
    <name type="common">Paraburkholderia caryophylli</name>
    <dbReference type="NCBI Taxonomy" id="28094"/>
    <lineage>
        <taxon>Bacteria</taxon>
        <taxon>Pseudomonadati</taxon>
        <taxon>Pseudomonadota</taxon>
        <taxon>Betaproteobacteria</taxon>
        <taxon>Burkholderiales</taxon>
        <taxon>Burkholderiaceae</taxon>
        <taxon>Trinickia</taxon>
    </lineage>
</organism>
<evidence type="ECO:0000313" key="2">
    <source>
        <dbReference type="Proteomes" id="UP000192911"/>
    </source>
</evidence>